<protein>
    <submittedName>
        <fullName evidence="4">Short-chain dehydrogenase</fullName>
    </submittedName>
</protein>
<dbReference type="InterPro" id="IPR036291">
    <property type="entry name" value="NAD(P)-bd_dom_sf"/>
</dbReference>
<feature type="chain" id="PRO_5035178462" evidence="3">
    <location>
        <begin position="21"/>
        <end position="242"/>
    </location>
</feature>
<dbReference type="InterPro" id="IPR051122">
    <property type="entry name" value="SDR_DHRS6-like"/>
</dbReference>
<dbReference type="Gene3D" id="3.40.50.720">
    <property type="entry name" value="NAD(P)-binding Rossmann-like Domain"/>
    <property type="match status" value="1"/>
</dbReference>
<dbReference type="SUPFAM" id="SSF51735">
    <property type="entry name" value="NAD(P)-binding Rossmann-fold domains"/>
    <property type="match status" value="1"/>
</dbReference>
<dbReference type="GO" id="GO:0016491">
    <property type="term" value="F:oxidoreductase activity"/>
    <property type="evidence" value="ECO:0007669"/>
    <property type="project" value="UniProtKB-KW"/>
</dbReference>
<keyword evidence="2" id="KW-0560">Oxidoreductase</keyword>
<keyword evidence="3" id="KW-0732">Signal</keyword>
<evidence type="ECO:0000256" key="1">
    <source>
        <dbReference type="ARBA" id="ARBA00006484"/>
    </source>
</evidence>
<dbReference type="RefSeq" id="WP_203657217.1">
    <property type="nucleotide sequence ID" value="NZ_BAAAZM010000006.1"/>
</dbReference>
<feature type="signal peptide" evidence="3">
    <location>
        <begin position="1"/>
        <end position="20"/>
    </location>
</feature>
<proteinExistence type="inferred from homology"/>
<dbReference type="PANTHER" id="PTHR43477:SF1">
    <property type="entry name" value="DIHYDROANTICAPSIN 7-DEHYDROGENASE"/>
    <property type="match status" value="1"/>
</dbReference>
<dbReference type="EMBL" id="BOMB01000012">
    <property type="protein sequence ID" value="GID11265.1"/>
    <property type="molecule type" value="Genomic_DNA"/>
</dbReference>
<dbReference type="AlphaFoldDB" id="A0A8J3IYQ9"/>
<organism evidence="4 5">
    <name type="scientific">Actinocatenispora rupis</name>
    <dbReference type="NCBI Taxonomy" id="519421"/>
    <lineage>
        <taxon>Bacteria</taxon>
        <taxon>Bacillati</taxon>
        <taxon>Actinomycetota</taxon>
        <taxon>Actinomycetes</taxon>
        <taxon>Micromonosporales</taxon>
        <taxon>Micromonosporaceae</taxon>
        <taxon>Actinocatenispora</taxon>
    </lineage>
</organism>
<reference evidence="4" key="1">
    <citation type="submission" date="2021-01" db="EMBL/GenBank/DDBJ databases">
        <title>Whole genome shotgun sequence of Actinocatenispora rupis NBRC 107355.</title>
        <authorList>
            <person name="Komaki H."/>
            <person name="Tamura T."/>
        </authorList>
    </citation>
    <scope>NUCLEOTIDE SEQUENCE</scope>
    <source>
        <strain evidence="4">NBRC 107355</strain>
    </source>
</reference>
<evidence type="ECO:0000313" key="5">
    <source>
        <dbReference type="Proteomes" id="UP000612808"/>
    </source>
</evidence>
<evidence type="ECO:0000256" key="3">
    <source>
        <dbReference type="SAM" id="SignalP"/>
    </source>
</evidence>
<dbReference type="PANTHER" id="PTHR43477">
    <property type="entry name" value="DIHYDROANTICAPSIN 7-DEHYDROGENASE"/>
    <property type="match status" value="1"/>
</dbReference>
<dbReference type="Proteomes" id="UP000612808">
    <property type="component" value="Unassembled WGS sequence"/>
</dbReference>
<comment type="caution">
    <text evidence="4">The sequence shown here is derived from an EMBL/GenBank/DDBJ whole genome shotgun (WGS) entry which is preliminary data.</text>
</comment>
<dbReference type="PRINTS" id="PR00080">
    <property type="entry name" value="SDRFAMILY"/>
</dbReference>
<dbReference type="PRINTS" id="PR00081">
    <property type="entry name" value="GDHRDH"/>
</dbReference>
<dbReference type="CDD" id="cd05233">
    <property type="entry name" value="SDR_c"/>
    <property type="match status" value="1"/>
</dbReference>
<dbReference type="InterPro" id="IPR002347">
    <property type="entry name" value="SDR_fam"/>
</dbReference>
<gene>
    <name evidence="4" type="ORF">Aru02nite_21540</name>
</gene>
<evidence type="ECO:0000313" key="4">
    <source>
        <dbReference type="EMBL" id="GID11265.1"/>
    </source>
</evidence>
<dbReference type="InterPro" id="IPR020904">
    <property type="entry name" value="Sc_DH/Rdtase_CS"/>
</dbReference>
<comment type="similarity">
    <text evidence="1">Belongs to the short-chain dehydrogenases/reductases (SDR) family.</text>
</comment>
<dbReference type="PROSITE" id="PS00061">
    <property type="entry name" value="ADH_SHORT"/>
    <property type="match status" value="1"/>
</dbReference>
<name>A0A8J3IYQ9_9ACTN</name>
<dbReference type="Pfam" id="PF13561">
    <property type="entry name" value="adh_short_C2"/>
    <property type="match status" value="1"/>
</dbReference>
<sequence>MTARGVLVVGATSPIGVAIAAEFAATGHRVAGVALDRPPTPPHEVGVVADCATADGAGTAVEAARSAFGRLDVVVLAAAVMPVAPVTATTDEQWRAGVDATLGSAFAVSRAALPYLGRGSAIVAVTSVNATLAAPGLPAYAAAKAGVEGLVRQLALEYGPVGVRVNAVAPGMIGNADLPHVTDGYPLGRVGTPADVASAVAYLASDAAGFVTGAVLPVDGGLSIASPAAYLRPDLRARFLAD</sequence>
<evidence type="ECO:0000256" key="2">
    <source>
        <dbReference type="ARBA" id="ARBA00023002"/>
    </source>
</evidence>
<keyword evidence="5" id="KW-1185">Reference proteome</keyword>
<accession>A0A8J3IYQ9</accession>